<dbReference type="Proteomes" id="UP000694620">
    <property type="component" value="Chromosome 15"/>
</dbReference>
<feature type="signal peptide" evidence="3">
    <location>
        <begin position="1"/>
        <end position="24"/>
    </location>
</feature>
<organism evidence="5 6">
    <name type="scientific">Erpetoichthys calabaricus</name>
    <name type="common">Rope fish</name>
    <name type="synonym">Calamoichthys calabaricus</name>
    <dbReference type="NCBI Taxonomy" id="27687"/>
    <lineage>
        <taxon>Eukaryota</taxon>
        <taxon>Metazoa</taxon>
        <taxon>Chordata</taxon>
        <taxon>Craniata</taxon>
        <taxon>Vertebrata</taxon>
        <taxon>Euteleostomi</taxon>
        <taxon>Actinopterygii</taxon>
        <taxon>Polypteriformes</taxon>
        <taxon>Polypteridae</taxon>
        <taxon>Erpetoichthys</taxon>
    </lineage>
</organism>
<reference evidence="5" key="3">
    <citation type="submission" date="2025-09" db="UniProtKB">
        <authorList>
            <consortium name="Ensembl"/>
        </authorList>
    </citation>
    <scope>IDENTIFICATION</scope>
</reference>
<evidence type="ECO:0000256" key="1">
    <source>
        <dbReference type="ARBA" id="ARBA00022443"/>
    </source>
</evidence>
<evidence type="ECO:0000256" key="2">
    <source>
        <dbReference type="PROSITE-ProRule" id="PRU00192"/>
    </source>
</evidence>
<accession>A0A8C4T4B2</accession>
<reference evidence="5" key="2">
    <citation type="submission" date="2025-08" db="UniProtKB">
        <authorList>
            <consortium name="Ensembl"/>
        </authorList>
    </citation>
    <scope>IDENTIFICATION</scope>
</reference>
<dbReference type="Gene3D" id="2.30.30.40">
    <property type="entry name" value="SH3 Domains"/>
    <property type="match status" value="1"/>
</dbReference>
<reference evidence="5" key="1">
    <citation type="submission" date="2021-06" db="EMBL/GenBank/DDBJ databases">
        <authorList>
            <consortium name="Wellcome Sanger Institute Data Sharing"/>
        </authorList>
    </citation>
    <scope>NUCLEOTIDE SEQUENCE [LARGE SCALE GENOMIC DNA]</scope>
</reference>
<dbReference type="InterPro" id="IPR036028">
    <property type="entry name" value="SH3-like_dom_sf"/>
</dbReference>
<dbReference type="GO" id="GO:0001502">
    <property type="term" value="P:cartilage condensation"/>
    <property type="evidence" value="ECO:0007669"/>
    <property type="project" value="TreeGrafter"/>
</dbReference>
<dbReference type="PANTHER" id="PTHR47146:SF1">
    <property type="entry name" value="OTORAPLIN"/>
    <property type="match status" value="1"/>
</dbReference>
<dbReference type="PANTHER" id="PTHR47146">
    <property type="entry name" value="OTORAPLIN"/>
    <property type="match status" value="1"/>
</dbReference>
<dbReference type="SUPFAM" id="SSF50044">
    <property type="entry name" value="SH3-domain"/>
    <property type="match status" value="1"/>
</dbReference>
<evidence type="ECO:0000313" key="6">
    <source>
        <dbReference type="Proteomes" id="UP000694620"/>
    </source>
</evidence>
<protein>
    <submittedName>
        <fullName evidence="5">Otoraplin</fullName>
    </submittedName>
</protein>
<dbReference type="Pfam" id="PF07653">
    <property type="entry name" value="SH3_2"/>
    <property type="match status" value="1"/>
</dbReference>
<dbReference type="InterPro" id="IPR001452">
    <property type="entry name" value="SH3_domain"/>
</dbReference>
<dbReference type="GeneTree" id="ENSGT00950000182767"/>
<keyword evidence="1 2" id="KW-0728">SH3 domain</keyword>
<evidence type="ECO:0000313" key="5">
    <source>
        <dbReference type="Ensembl" id="ENSECRP00000026980.1"/>
    </source>
</evidence>
<gene>
    <name evidence="5" type="primary">LOC114665786</name>
</gene>
<evidence type="ECO:0000256" key="3">
    <source>
        <dbReference type="SAM" id="SignalP"/>
    </source>
</evidence>
<keyword evidence="6" id="KW-1185">Reference proteome</keyword>
<proteinExistence type="predicted"/>
<dbReference type="OrthoDB" id="10037838at2759"/>
<dbReference type="InterPro" id="IPR042801">
    <property type="entry name" value="OTOR"/>
</dbReference>
<dbReference type="GeneID" id="114665786"/>
<keyword evidence="3" id="KW-0732">Signal</keyword>
<name>A0A8C4T4B2_ERPCA</name>
<dbReference type="Ensembl" id="ENSECRT00000027549.1">
    <property type="protein sequence ID" value="ENSECRP00000026980.1"/>
    <property type="gene ID" value="ENSECRG00000018250.1"/>
</dbReference>
<feature type="chain" id="PRO_5034134101" evidence="3">
    <location>
        <begin position="25"/>
        <end position="133"/>
    </location>
</feature>
<feature type="domain" description="SH3" evidence="4">
    <location>
        <begin position="43"/>
        <end position="115"/>
    </location>
</feature>
<dbReference type="RefSeq" id="XP_028676238.1">
    <property type="nucleotide sequence ID" value="XM_028820405.2"/>
</dbReference>
<dbReference type="PROSITE" id="PS50002">
    <property type="entry name" value="SH3"/>
    <property type="match status" value="1"/>
</dbReference>
<evidence type="ECO:0000259" key="4">
    <source>
        <dbReference type="PROSITE" id="PS50002"/>
    </source>
</evidence>
<sequence length="133" mass="15048">MQHTMAQLLGSLFLVGILFQATSGIFMEKLSNKKLCADEECSYTISLAQAKEDFTAPDCRFINFRSDQLIYVYAKLLPDEGAGEYWLGSVYSERLVEQMGVIGFFPSNLVTETNVFKKENVEIPTTDIDFFCD</sequence>
<dbReference type="AlphaFoldDB" id="A0A8C4T4B2"/>